<keyword evidence="4 5" id="KW-0067">ATP-binding</keyword>
<feature type="compositionally biased region" description="Polar residues" evidence="6">
    <location>
        <begin position="1"/>
        <end position="12"/>
    </location>
</feature>
<feature type="compositionally biased region" description="Low complexity" evidence="6">
    <location>
        <begin position="190"/>
        <end position="199"/>
    </location>
</feature>
<dbReference type="SUPFAM" id="SSF52540">
    <property type="entry name" value="P-loop containing nucleoside triphosphate hydrolases"/>
    <property type="match status" value="1"/>
</dbReference>
<dbReference type="Gene3D" id="3.40.50.300">
    <property type="entry name" value="P-loop containing nucleotide triphosphate hydrolases"/>
    <property type="match status" value="1"/>
</dbReference>
<evidence type="ECO:0000256" key="4">
    <source>
        <dbReference type="ARBA" id="ARBA00022840"/>
    </source>
</evidence>
<evidence type="ECO:0000256" key="1">
    <source>
        <dbReference type="ARBA" id="ARBA00022741"/>
    </source>
</evidence>
<dbReference type="GO" id="GO:0016787">
    <property type="term" value="F:hydrolase activity"/>
    <property type="evidence" value="ECO:0007669"/>
    <property type="project" value="UniProtKB-UniRule"/>
</dbReference>
<dbReference type="Pfam" id="PF00580">
    <property type="entry name" value="UvrD-helicase"/>
    <property type="match status" value="1"/>
</dbReference>
<evidence type="ECO:0000313" key="9">
    <source>
        <dbReference type="Proteomes" id="UP000256970"/>
    </source>
</evidence>
<feature type="region of interest" description="Disordered" evidence="6">
    <location>
        <begin position="1"/>
        <end position="20"/>
    </location>
</feature>
<keyword evidence="9" id="KW-1185">Reference proteome</keyword>
<feature type="compositionally biased region" description="Low complexity" evidence="6">
    <location>
        <begin position="124"/>
        <end position="137"/>
    </location>
</feature>
<reference evidence="8 9" key="1">
    <citation type="submission" date="2016-10" db="EMBL/GenBank/DDBJ databases">
        <authorList>
            <person name="Cai Z."/>
        </authorList>
    </citation>
    <scope>NUCLEOTIDE SEQUENCE [LARGE SCALE GENOMIC DNA]</scope>
</reference>
<dbReference type="Gene3D" id="1.10.10.160">
    <property type="match status" value="1"/>
</dbReference>
<keyword evidence="1 5" id="KW-0547">Nucleotide-binding</keyword>
<feature type="region of interest" description="Disordered" evidence="6">
    <location>
        <begin position="88"/>
        <end position="206"/>
    </location>
</feature>
<dbReference type="InterPro" id="IPR027417">
    <property type="entry name" value="P-loop_NTPase"/>
</dbReference>
<dbReference type="InterPro" id="IPR000212">
    <property type="entry name" value="DNA_helicase_UvrD/REP"/>
</dbReference>
<accession>A0A383WM93</accession>
<feature type="domain" description="UvrD-like helicase ATP-binding" evidence="7">
    <location>
        <begin position="221"/>
        <end position="493"/>
    </location>
</feature>
<evidence type="ECO:0000256" key="5">
    <source>
        <dbReference type="PROSITE-ProRule" id="PRU00560"/>
    </source>
</evidence>
<evidence type="ECO:0000256" key="3">
    <source>
        <dbReference type="ARBA" id="ARBA00022806"/>
    </source>
</evidence>
<name>A0A383WM93_TETOB</name>
<feature type="binding site" evidence="5">
    <location>
        <begin position="242"/>
        <end position="249"/>
    </location>
    <ligand>
        <name>ATP</name>
        <dbReference type="ChEBI" id="CHEBI:30616"/>
    </ligand>
</feature>
<evidence type="ECO:0000256" key="2">
    <source>
        <dbReference type="ARBA" id="ARBA00022801"/>
    </source>
</evidence>
<keyword evidence="3 5" id="KW-0347">Helicase</keyword>
<dbReference type="STRING" id="3088.A0A383WM93"/>
<feature type="compositionally biased region" description="Low complexity" evidence="6">
    <location>
        <begin position="165"/>
        <end position="178"/>
    </location>
</feature>
<sequence length="493" mass="53268">MQLQVDSSSTQGMHRRGTSRVLQSLRAAAVRLSNARQSVAAAASCAYSAPASSSSSRLLHTISQVSCGASQTQGLRHHSMQQQHCAPALGFSSSSSSTMLRRGTVATATKRPDITQRLVRSSRRTSSPSSGSSSSSSNPVGTAAQPAQPKPSRRTSSRTARKAPAEPAAVAAAAATAVLQPIQQQPNTTSSSSSSSSSSPVQLQSSMLDPQHHAAVQAYLAQLNDEQQLAAFSPEQHVKVIAGPGSGKTRVVAARVAHLIASGHAPESLLVITFTRKAAGELLQRLQELLGEAITARLRPSTFHSLCTNLLRHYRQHTHLPNFQVASEDDAAAMVKSILENAEFRKELGYFAGEQQDRKGKDEVTYYRKHISNIKNFCVNIERRSGAELIAQMAAAGRRLPGGDNSNITRRIAAMYDEYVARMAQQQLLDFDDLLHHCLALLLNNAEVRAAVHRRWRHVLVDESQDTNLCQFELVQALTSPSSSLFMVGTPTR</sequence>
<dbReference type="InterPro" id="IPR014016">
    <property type="entry name" value="UvrD-like_ATP-bd"/>
</dbReference>
<dbReference type="GO" id="GO:0003678">
    <property type="term" value="F:DNA helicase activity"/>
    <property type="evidence" value="ECO:0007669"/>
    <property type="project" value="InterPro"/>
</dbReference>
<organism evidence="8 9">
    <name type="scientific">Tetradesmus obliquus</name>
    <name type="common">Green alga</name>
    <name type="synonym">Acutodesmus obliquus</name>
    <dbReference type="NCBI Taxonomy" id="3088"/>
    <lineage>
        <taxon>Eukaryota</taxon>
        <taxon>Viridiplantae</taxon>
        <taxon>Chlorophyta</taxon>
        <taxon>core chlorophytes</taxon>
        <taxon>Chlorophyceae</taxon>
        <taxon>CS clade</taxon>
        <taxon>Sphaeropleales</taxon>
        <taxon>Scenedesmaceae</taxon>
        <taxon>Tetradesmus</taxon>
    </lineage>
</organism>
<dbReference type="PROSITE" id="PS51198">
    <property type="entry name" value="UVRD_HELICASE_ATP_BIND"/>
    <property type="match status" value="1"/>
</dbReference>
<dbReference type="InterPro" id="IPR013986">
    <property type="entry name" value="DExx_box_DNA_helicase_dom_sf"/>
</dbReference>
<evidence type="ECO:0000259" key="7">
    <source>
        <dbReference type="PROSITE" id="PS51198"/>
    </source>
</evidence>
<dbReference type="CDD" id="cd17932">
    <property type="entry name" value="DEXQc_UvrD"/>
    <property type="match status" value="1"/>
</dbReference>
<gene>
    <name evidence="8" type="ORF">BQ4739_LOCUS18799</name>
</gene>
<proteinExistence type="predicted"/>
<dbReference type="GO" id="GO:0005524">
    <property type="term" value="F:ATP binding"/>
    <property type="evidence" value="ECO:0007669"/>
    <property type="project" value="UniProtKB-UniRule"/>
</dbReference>
<keyword evidence="2 5" id="KW-0378">Hydrolase</keyword>
<dbReference type="AlphaFoldDB" id="A0A383WM93"/>
<dbReference type="Proteomes" id="UP000256970">
    <property type="component" value="Unassembled WGS sequence"/>
</dbReference>
<feature type="compositionally biased region" description="Basic residues" evidence="6">
    <location>
        <begin position="151"/>
        <end position="161"/>
    </location>
</feature>
<evidence type="ECO:0000256" key="6">
    <source>
        <dbReference type="SAM" id="MobiDB-lite"/>
    </source>
</evidence>
<evidence type="ECO:0000313" key="8">
    <source>
        <dbReference type="EMBL" id="SZX78521.1"/>
    </source>
</evidence>
<dbReference type="GO" id="GO:0003677">
    <property type="term" value="F:DNA binding"/>
    <property type="evidence" value="ECO:0007669"/>
    <property type="project" value="InterPro"/>
</dbReference>
<dbReference type="EMBL" id="FNXT01001323">
    <property type="protein sequence ID" value="SZX78521.1"/>
    <property type="molecule type" value="Genomic_DNA"/>
</dbReference>
<protein>
    <recommendedName>
        <fullName evidence="7">UvrD-like helicase ATP-binding domain-containing protein</fullName>
    </recommendedName>
</protein>
<dbReference type="PANTHER" id="PTHR11070">
    <property type="entry name" value="UVRD / RECB / PCRA DNA HELICASE FAMILY MEMBER"/>
    <property type="match status" value="1"/>
</dbReference>